<dbReference type="InterPro" id="IPR045336">
    <property type="entry name" value="MmgE_PrpD_N"/>
</dbReference>
<feature type="domain" description="MmgE/PrpD C-terminal" evidence="3">
    <location>
        <begin position="264"/>
        <end position="424"/>
    </location>
</feature>
<dbReference type="InterPro" id="IPR005656">
    <property type="entry name" value="MmgE_PrpD"/>
</dbReference>
<dbReference type="Gene3D" id="3.30.1330.120">
    <property type="entry name" value="2-methylcitrate dehydratase PrpD"/>
    <property type="match status" value="1"/>
</dbReference>
<dbReference type="Pfam" id="PF19305">
    <property type="entry name" value="MmgE_PrpD_C"/>
    <property type="match status" value="1"/>
</dbReference>
<dbReference type="PANTHER" id="PTHR16943:SF8">
    <property type="entry name" value="2-METHYLCITRATE DEHYDRATASE"/>
    <property type="match status" value="1"/>
</dbReference>
<comment type="similarity">
    <text evidence="1">Belongs to the PrpD family.</text>
</comment>
<reference evidence="4 5" key="2">
    <citation type="journal article" date="2016" name="Genome Announc.">
        <title>Complete Genome Sequences of Two Interactive Moderate Thermophiles, Paenibacillus napthalenovorans 32O-Y and Paenibacillus sp. 32O-W.</title>
        <authorList>
            <person name="Butler R.R.III."/>
            <person name="Wang J."/>
            <person name="Stark B.C."/>
            <person name="Pombert J.F."/>
        </authorList>
    </citation>
    <scope>NUCLEOTIDE SEQUENCE [LARGE SCALE GENOMIC DNA]</scope>
    <source>
        <strain evidence="4 5">32O-Y</strain>
    </source>
</reference>
<evidence type="ECO:0000313" key="4">
    <source>
        <dbReference type="EMBL" id="ALS20796.1"/>
    </source>
</evidence>
<evidence type="ECO:0000256" key="1">
    <source>
        <dbReference type="ARBA" id="ARBA00006174"/>
    </source>
</evidence>
<dbReference type="Gene3D" id="1.10.4100.10">
    <property type="entry name" value="2-methylcitrate dehydratase PrpD"/>
    <property type="match status" value="1"/>
</dbReference>
<proteinExistence type="inferred from homology"/>
<evidence type="ECO:0000259" key="2">
    <source>
        <dbReference type="Pfam" id="PF03972"/>
    </source>
</evidence>
<dbReference type="OrthoDB" id="9795089at2"/>
<dbReference type="InterPro" id="IPR036148">
    <property type="entry name" value="MmgE/PrpD_sf"/>
</dbReference>
<dbReference type="PATRIC" id="fig|162209.4.peg.428"/>
<dbReference type="KEGG" id="pnp:IJ22_04070"/>
<dbReference type="InterPro" id="IPR042183">
    <property type="entry name" value="MmgE/PrpD_sf_1"/>
</dbReference>
<dbReference type="SUPFAM" id="SSF103378">
    <property type="entry name" value="2-methylcitrate dehydratase PrpD"/>
    <property type="match status" value="1"/>
</dbReference>
<reference evidence="5" key="1">
    <citation type="submission" date="2015-12" db="EMBL/GenBank/DDBJ databases">
        <title>Complete genome sequences of two moderately thermophilic Paenibacillus species.</title>
        <authorList>
            <person name="Butler R.III."/>
            <person name="Wang J."/>
            <person name="Stark B.C."/>
            <person name="Pombert J.-F."/>
        </authorList>
    </citation>
    <scope>NUCLEOTIDE SEQUENCE [LARGE SCALE GENOMIC DNA]</scope>
    <source>
        <strain evidence="5">32O-Y</strain>
    </source>
</reference>
<evidence type="ECO:0000313" key="5">
    <source>
        <dbReference type="Proteomes" id="UP000061660"/>
    </source>
</evidence>
<dbReference type="GO" id="GO:0016829">
    <property type="term" value="F:lyase activity"/>
    <property type="evidence" value="ECO:0007669"/>
    <property type="project" value="InterPro"/>
</dbReference>
<sequence>MITQTLVHNCLNTKWEDIPQEVIQHAKKSILNWMGVAVGAAYHPSVDMLLSLKEDLQSTEQVSIFGRKEKADILFSSLINGMSSHIFDYDDTHLDTIHHPSGPVAPVCFALAEKYGLSGKQVLRAFILGVEAELRISNAVYPSHYHLGWHITSTAGVFGSAIAAGILLELNEEQMLYALGIAGTQAFGLREMFGTMTKPFHPGKAAENGLLAALLAQKGFTSSKQVLEAKRGFANVLAPEHDLDKVNVNWGTQWETLKNAFKPYACGIVLHPAIDACIALGKKVADPALVKEIEITVNPYVLELTGKPEPQTGLEGKFSIYHTGAIAFLDGDASEEQYQDAKVLDPRTIEFRNKIKPVVNEAFEEDECAAKLTTVDGNVIEYRVKHATGSIENPMTDEMLCSKFRNLVKGILDSENTETIIQKLYELDSVEDINEIIPYCTQSKVSA</sequence>
<gene>
    <name evidence="4" type="ORF">IJ22_04070</name>
</gene>
<name>A0A0U2UC77_9BACL</name>
<dbReference type="InterPro" id="IPR045337">
    <property type="entry name" value="MmgE_PrpD_C"/>
</dbReference>
<protein>
    <submittedName>
        <fullName evidence="4">MmgE/PrpD family protein</fullName>
    </submittedName>
</protein>
<dbReference type="RefSeq" id="WP_062406874.1">
    <property type="nucleotide sequence ID" value="NZ_BJCS01000002.1"/>
</dbReference>
<dbReference type="PANTHER" id="PTHR16943">
    <property type="entry name" value="2-METHYLCITRATE DEHYDRATASE-RELATED"/>
    <property type="match status" value="1"/>
</dbReference>
<keyword evidence="5" id="KW-1185">Reference proteome</keyword>
<accession>A0A0U2UC77</accession>
<dbReference type="EMBL" id="CP013652">
    <property type="protein sequence ID" value="ALS20796.1"/>
    <property type="molecule type" value="Genomic_DNA"/>
</dbReference>
<dbReference type="Proteomes" id="UP000061660">
    <property type="component" value="Chromosome"/>
</dbReference>
<dbReference type="STRING" id="162209.IJ22_04070"/>
<dbReference type="AlphaFoldDB" id="A0A0U2UC77"/>
<feature type="domain" description="MmgE/PrpD N-terminal" evidence="2">
    <location>
        <begin position="6"/>
        <end position="243"/>
    </location>
</feature>
<dbReference type="Pfam" id="PF03972">
    <property type="entry name" value="MmgE_PrpD_N"/>
    <property type="match status" value="1"/>
</dbReference>
<dbReference type="InterPro" id="IPR042188">
    <property type="entry name" value="MmgE/PrpD_sf_2"/>
</dbReference>
<organism evidence="4 5">
    <name type="scientific">Paenibacillus naphthalenovorans</name>
    <dbReference type="NCBI Taxonomy" id="162209"/>
    <lineage>
        <taxon>Bacteria</taxon>
        <taxon>Bacillati</taxon>
        <taxon>Bacillota</taxon>
        <taxon>Bacilli</taxon>
        <taxon>Bacillales</taxon>
        <taxon>Paenibacillaceae</taxon>
        <taxon>Paenibacillus</taxon>
    </lineage>
</organism>
<evidence type="ECO:0000259" key="3">
    <source>
        <dbReference type="Pfam" id="PF19305"/>
    </source>
</evidence>